<dbReference type="Gene3D" id="1.20.1280.50">
    <property type="match status" value="1"/>
</dbReference>
<reference evidence="4 5" key="1">
    <citation type="submission" date="2019-02" db="EMBL/GenBank/DDBJ databases">
        <title>Genome sequencing of the rare red list fungi Dentipellis fragilis.</title>
        <authorList>
            <person name="Buettner E."/>
            <person name="Kellner H."/>
        </authorList>
    </citation>
    <scope>NUCLEOTIDE SEQUENCE [LARGE SCALE GENOMIC DNA]</scope>
    <source>
        <strain evidence="4 5">DSM 105465</strain>
    </source>
</reference>
<keyword evidence="2" id="KW-0472">Membrane</keyword>
<evidence type="ECO:0000256" key="2">
    <source>
        <dbReference type="SAM" id="Phobius"/>
    </source>
</evidence>
<keyword evidence="2" id="KW-1133">Transmembrane helix</keyword>
<feature type="domain" description="F-box" evidence="3">
    <location>
        <begin position="282"/>
        <end position="338"/>
    </location>
</feature>
<feature type="region of interest" description="Disordered" evidence="1">
    <location>
        <begin position="1"/>
        <end position="28"/>
    </location>
</feature>
<gene>
    <name evidence="4" type="ORF">EVG20_g4119</name>
</gene>
<dbReference type="InterPro" id="IPR001810">
    <property type="entry name" value="F-box_dom"/>
</dbReference>
<dbReference type="AlphaFoldDB" id="A0A4Y9YZ77"/>
<dbReference type="InterPro" id="IPR036047">
    <property type="entry name" value="F-box-like_dom_sf"/>
</dbReference>
<evidence type="ECO:0000256" key="1">
    <source>
        <dbReference type="SAM" id="MobiDB-lite"/>
    </source>
</evidence>
<accession>A0A4Y9YZ77</accession>
<evidence type="ECO:0000313" key="5">
    <source>
        <dbReference type="Proteomes" id="UP000298327"/>
    </source>
</evidence>
<feature type="compositionally biased region" description="Low complexity" evidence="1">
    <location>
        <begin position="1"/>
        <end position="13"/>
    </location>
</feature>
<dbReference type="OrthoDB" id="3054765at2759"/>
<dbReference type="SUPFAM" id="SSF81383">
    <property type="entry name" value="F-box domain"/>
    <property type="match status" value="1"/>
</dbReference>
<keyword evidence="2" id="KW-0812">Transmembrane</keyword>
<comment type="caution">
    <text evidence="4">The sequence shown here is derived from an EMBL/GenBank/DDBJ whole genome shotgun (WGS) entry which is preliminary data.</text>
</comment>
<evidence type="ECO:0000313" key="4">
    <source>
        <dbReference type="EMBL" id="TFY66978.1"/>
    </source>
</evidence>
<feature type="transmembrane region" description="Helical" evidence="2">
    <location>
        <begin position="69"/>
        <end position="90"/>
    </location>
</feature>
<organism evidence="4 5">
    <name type="scientific">Dentipellis fragilis</name>
    <dbReference type="NCBI Taxonomy" id="205917"/>
    <lineage>
        <taxon>Eukaryota</taxon>
        <taxon>Fungi</taxon>
        <taxon>Dikarya</taxon>
        <taxon>Basidiomycota</taxon>
        <taxon>Agaricomycotina</taxon>
        <taxon>Agaricomycetes</taxon>
        <taxon>Russulales</taxon>
        <taxon>Hericiaceae</taxon>
        <taxon>Dentipellis</taxon>
    </lineage>
</organism>
<name>A0A4Y9YZ77_9AGAM</name>
<evidence type="ECO:0000259" key="3">
    <source>
        <dbReference type="PROSITE" id="PS50181"/>
    </source>
</evidence>
<feature type="transmembrane region" description="Helical" evidence="2">
    <location>
        <begin position="137"/>
        <end position="156"/>
    </location>
</feature>
<dbReference type="Proteomes" id="UP000298327">
    <property type="component" value="Unassembled WGS sequence"/>
</dbReference>
<feature type="transmembrane region" description="Helical" evidence="2">
    <location>
        <begin position="162"/>
        <end position="186"/>
    </location>
</feature>
<keyword evidence="5" id="KW-1185">Reference proteome</keyword>
<sequence>MSSKSSRLSWKNSGEGSMCDTRAPGGHLESSESMEFLVSIRLHRVAASPHPDLKFKLKSEPVEKTMSQFVLSPAHFLIIAIFTNVCVFIVYKSCLFVDYRYNSWDATRLLVLWVLLQSFFHTATSTHLAWEYAAFKLIPPIIASAWIYICLAWIAGRPSRSWFFVGTISIAFAQIVLGCVGTICALKAARSIPAVDARFLLSIATDLSIRLLLVQRLYKSRTNMHQRNQTRRQDTSMDGALAADQDLPMTIQESPLHLAKADEHITWMVGELRAWRTYHNAAIPVGLLPVETLARIFSYLADMDVPVAPNYFGCMVVAHVCRQWRLVAINTPSLWTNVLQWKEDGTQIMLQRAGNTLPLRVHFHDLPAANFLSRLEILREPAPRLQALELAVHYGFWRTTHRVPVVPDHLLSPVHASLRHLSLENVFFNMKLRFTAIVSLELVYPQSIVRRAERRLLPTVSRLLSALGEMQTLQRLKLCNALAYRSNLTEGVGPFLPTPLPHLQNLETDMEIRLCTALLQRLEIPHDAQLDLRNVVSSNLERELLHMDAHWMHLQMRLTTFAMHSIAFHLKIQCRMWHIIVEVGSTFKLAYAISGSPLPSMRVLLPRIPPADSLDLDPFPTNWASPTCITEWNQFLHDTDFPLSLVHTLTVNCTDYNSYALFGLLQRRPHIMPSLRKLVLRMAPGFCRRIIWTGPELAPPITQLRGLLDQFIPGSQLQTIEVRTNCHTQWIARDHLEDIRVQVLYIQLPPLMPEEPMVWEG</sequence>
<dbReference type="EMBL" id="SEOQ01000204">
    <property type="protein sequence ID" value="TFY66978.1"/>
    <property type="molecule type" value="Genomic_DNA"/>
</dbReference>
<protein>
    <recommendedName>
        <fullName evidence="3">F-box domain-containing protein</fullName>
    </recommendedName>
</protein>
<feature type="transmembrane region" description="Helical" evidence="2">
    <location>
        <begin position="110"/>
        <end position="130"/>
    </location>
</feature>
<dbReference type="PROSITE" id="PS50181">
    <property type="entry name" value="FBOX"/>
    <property type="match status" value="1"/>
</dbReference>
<proteinExistence type="predicted"/>
<dbReference type="Pfam" id="PF12937">
    <property type="entry name" value="F-box-like"/>
    <property type="match status" value="1"/>
</dbReference>